<accession>A0ABM9HAK9</accession>
<gene>
    <name evidence="1" type="ORF">NSPWAT_0286</name>
</gene>
<evidence type="ECO:0000313" key="2">
    <source>
        <dbReference type="Proteomes" id="UP001157733"/>
    </source>
</evidence>
<dbReference type="EMBL" id="OX336137">
    <property type="protein sequence ID" value="CAI2717145.1"/>
    <property type="molecule type" value="Genomic_DNA"/>
</dbReference>
<name>A0ABM9HAK9_9BACT</name>
<dbReference type="Gene3D" id="1.25.40.10">
    <property type="entry name" value="Tetratricopeptide repeat domain"/>
    <property type="match status" value="1"/>
</dbReference>
<evidence type="ECO:0008006" key="3">
    <source>
        <dbReference type="Google" id="ProtNLM"/>
    </source>
</evidence>
<dbReference type="InterPro" id="IPR011990">
    <property type="entry name" value="TPR-like_helical_dom_sf"/>
</dbReference>
<organism evidence="1 2">
    <name type="scientific">Nitrospina watsonii</name>
    <dbReference type="NCBI Taxonomy" id="1323948"/>
    <lineage>
        <taxon>Bacteria</taxon>
        <taxon>Pseudomonadati</taxon>
        <taxon>Nitrospinota/Tectimicrobiota group</taxon>
        <taxon>Nitrospinota</taxon>
        <taxon>Nitrospinia</taxon>
        <taxon>Nitrospinales</taxon>
        <taxon>Nitrospinaceae</taxon>
        <taxon>Nitrospina</taxon>
    </lineage>
</organism>
<evidence type="ECO:0000313" key="1">
    <source>
        <dbReference type="EMBL" id="CAI2717145.1"/>
    </source>
</evidence>
<dbReference type="SUPFAM" id="SSF48452">
    <property type="entry name" value="TPR-like"/>
    <property type="match status" value="1"/>
</dbReference>
<proteinExistence type="predicted"/>
<keyword evidence="2" id="KW-1185">Reference proteome</keyword>
<sequence>MISENLRGMTSFTGDAGGIASNLRQRLAALTLVLLLLPACGPSSQTAHVSDTAINSFLQNKPAGLHLLYRKALMEGPRNQVLNDMRVGLAAMELGHYSLARDALDRALLNIETIYADDATARNARSLWYEEGKKDFKGEPYERAMAYYYRGLLYILEGDFENARASFKGGVLQDAFAEEEQNRCDFALLIFLQGWVSDKMGDRDLARMAYEEVKRLRPDFQLPDPGHNVLVIVETGTSPRKVSDGIGHGELKFRRGRGFVESRAHLKLNGSTYDAYPMEDIYWQATSRGGRQFDKILEGKVHFRQTNAMVGSALTDIAAKTMIMAPLMENSGSFQIAAGALGLVGATQMALAANTKTQADTRYWNNLPDGVHVFTARVEPAQWGDVEIVFEDATQRPQPGLSQQRPILKTHGGTGLVWARSRSALNVK</sequence>
<dbReference type="Proteomes" id="UP001157733">
    <property type="component" value="Chromosome"/>
</dbReference>
<reference evidence="1 2" key="1">
    <citation type="submission" date="2022-09" db="EMBL/GenBank/DDBJ databases">
        <authorList>
            <person name="Kop L."/>
        </authorList>
    </citation>
    <scope>NUCLEOTIDE SEQUENCE [LARGE SCALE GENOMIC DNA]</scope>
    <source>
        <strain evidence="1 2">347</strain>
    </source>
</reference>
<protein>
    <recommendedName>
        <fullName evidence="3">Tetratricopeptide repeat protein</fullName>
    </recommendedName>
</protein>